<evidence type="ECO:0000313" key="3">
    <source>
        <dbReference type="EMBL" id="MDA3616726.1"/>
    </source>
</evidence>
<evidence type="ECO:0000313" key="4">
    <source>
        <dbReference type="Proteomes" id="UP001210231"/>
    </source>
</evidence>
<reference evidence="3 4" key="1">
    <citation type="submission" date="2022-12" db="EMBL/GenBank/DDBJ databases">
        <title>Chitinophagaceae gen. sp. nov., a new member of the family Chitinophagaceae, isolated from soil in a chemical factory.</title>
        <authorList>
            <person name="Ke Z."/>
        </authorList>
    </citation>
    <scope>NUCLEOTIDE SEQUENCE [LARGE SCALE GENOMIC DNA]</scope>
    <source>
        <strain evidence="3 4">LY-5</strain>
    </source>
</reference>
<dbReference type="Pfam" id="PF13715">
    <property type="entry name" value="CarbopepD_reg_2"/>
    <property type="match status" value="1"/>
</dbReference>
<proteinExistence type="predicted"/>
<dbReference type="Proteomes" id="UP001210231">
    <property type="component" value="Unassembled WGS sequence"/>
</dbReference>
<feature type="region of interest" description="Disordered" evidence="1">
    <location>
        <begin position="384"/>
        <end position="418"/>
    </location>
</feature>
<dbReference type="InterPro" id="IPR008969">
    <property type="entry name" value="CarboxyPept-like_regulatory"/>
</dbReference>
<dbReference type="SUPFAM" id="SSF56935">
    <property type="entry name" value="Porins"/>
    <property type="match status" value="1"/>
</dbReference>
<name>A0ABT4UPF5_9BACT</name>
<organism evidence="3 4">
    <name type="scientific">Polluticaenibacter yanchengensis</name>
    <dbReference type="NCBI Taxonomy" id="3014562"/>
    <lineage>
        <taxon>Bacteria</taxon>
        <taxon>Pseudomonadati</taxon>
        <taxon>Bacteroidota</taxon>
        <taxon>Chitinophagia</taxon>
        <taxon>Chitinophagales</taxon>
        <taxon>Chitinophagaceae</taxon>
        <taxon>Polluticaenibacter</taxon>
    </lineage>
</organism>
<comment type="caution">
    <text evidence="3">The sequence shown here is derived from an EMBL/GenBank/DDBJ whole genome shotgun (WGS) entry which is preliminary data.</text>
</comment>
<accession>A0ABT4UPF5</accession>
<feature type="domain" description="Outer membrane protein beta-barrel" evidence="2">
    <location>
        <begin position="558"/>
        <end position="1025"/>
    </location>
</feature>
<protein>
    <submittedName>
        <fullName evidence="3">Outer membrane beta-barrel protein</fullName>
    </submittedName>
</protein>
<sequence length="1049" mass="115612">MQKLYSILSLSFLLFTVTFLNAQTFKILGVTQSNGVALPNVSISVHNSNNEPSGKSITDSSGKFRIENLTPGKYIITTEVAGFIKRNLSFTITNSDLDLGMIDIEKNEVVSVGPPFRITGSILDADSQNPLDKASLKITNQKGFERTILSDSSGNFATSVQDTGKYTVTASFIGYDDVVKNINIINNHVELGEIFIFTTSKTGLDQVVVTGLTPPARQKNDTTELNAAAFKVNPDATVEDLIKKAPGITVQNGTITAQGEEVKRVTIDGKQYFGDDATAALKNLPADIVDKIQVFDRLSDQSQLTGIDDGNSSKSLNIVTKANMRNGQFGRVYAGYGTDDRYSAGGSVNFFSGSKRINLIGLFNNVNQQNFGAEDLLGVSGAANQGGGGRGGQRGSGGSRPGGGGNFGGGGNNFSVGPTPGIAKTNSFGINYSDTWGKKKNMEFTGSYFFNNSNTATASEINREQFMDGDTSRFTNELTNSTTKNINHRINGRLEYKIDSMNTIIANANVSFQDNNSESLSNNSTSGESGSLISDQLLRNMRKSNAYNFSSEITYRRGFKKRGRSFTANVRGGSNDRNNYSSIDGTLDAYEKGTLTNTLTRQKTDNLSNGYNISSNITYSEPVSGKGIIQFNYNPQFTKSNADQKTLLFDETTNSFSKFDTSQSNLFENTVLAHNAGVTYRLGDNNNQVAIGLNYQNTNLSSDRTFPYPTMVDKSYNNILPSLMYNKKIGTRGNFRFNYRASVNAPGVNQLQDVVNKTNPLFISSGNKDLDQSYTHRIFTRYNYTNPIKGESFFINGFVQKVNGYVANATYIPTKDSVLSTGDTVKAAGQFSKPVNLDGYYAGRLFVTYGVPLKALKTNININAGFNYTRLPGMYNYVKNISNTYSYNAGVTFASNISEYIDFNINYTANFNTVKNTIRPTLNNKYYYHTAGVKVNLLTKNGWFLLNDINNQFYSGLADGFNQNFWLWNTSVGKKILHNQRGEIKLTVFDLLDQNQSIARNVYDNYIEDSQTVVLRQYFMLTFTYTLKNFGSAKAPASNNNDRQNRMMR</sequence>
<dbReference type="SUPFAM" id="SSF49478">
    <property type="entry name" value="Cna protein B-type domain"/>
    <property type="match status" value="1"/>
</dbReference>
<keyword evidence="4" id="KW-1185">Reference proteome</keyword>
<feature type="compositionally biased region" description="Gly residues" evidence="1">
    <location>
        <begin position="384"/>
        <end position="412"/>
    </location>
</feature>
<dbReference type="Gene3D" id="2.60.40.1120">
    <property type="entry name" value="Carboxypeptidase-like, regulatory domain"/>
    <property type="match status" value="2"/>
</dbReference>
<gene>
    <name evidence="3" type="ORF">O3P16_18085</name>
</gene>
<evidence type="ECO:0000256" key="1">
    <source>
        <dbReference type="SAM" id="MobiDB-lite"/>
    </source>
</evidence>
<dbReference type="EMBL" id="JAQGEF010000041">
    <property type="protein sequence ID" value="MDA3616726.1"/>
    <property type="molecule type" value="Genomic_DNA"/>
</dbReference>
<evidence type="ECO:0000259" key="2">
    <source>
        <dbReference type="Pfam" id="PF14905"/>
    </source>
</evidence>
<dbReference type="InterPro" id="IPR041700">
    <property type="entry name" value="OMP_b-brl_3"/>
</dbReference>
<dbReference type="Pfam" id="PF13620">
    <property type="entry name" value="CarboxypepD_reg"/>
    <property type="match status" value="1"/>
</dbReference>
<dbReference type="Pfam" id="PF14905">
    <property type="entry name" value="OMP_b-brl_3"/>
    <property type="match status" value="1"/>
</dbReference>
<dbReference type="SUPFAM" id="SSF49464">
    <property type="entry name" value="Carboxypeptidase regulatory domain-like"/>
    <property type="match status" value="1"/>
</dbReference>